<keyword evidence="2" id="KW-0808">Transferase</keyword>
<dbReference type="EMBL" id="FOAA01000003">
    <property type="protein sequence ID" value="SEK59842.1"/>
    <property type="molecule type" value="Genomic_DNA"/>
</dbReference>
<dbReference type="InterPro" id="IPR029044">
    <property type="entry name" value="Nucleotide-diphossugar_trans"/>
</dbReference>
<feature type="domain" description="Glycosyltransferase 2-like" evidence="1">
    <location>
        <begin position="10"/>
        <end position="118"/>
    </location>
</feature>
<name>A0A1H7IDC2_9GAMM</name>
<keyword evidence="3" id="KW-1185">Reference proteome</keyword>
<dbReference type="STRING" id="1396821.SAMN05444515_10394"/>
<dbReference type="RefSeq" id="WP_177169842.1">
    <property type="nucleotide sequence ID" value="NZ_FOAA01000003.1"/>
</dbReference>
<protein>
    <submittedName>
        <fullName evidence="2">Glycosyl transferase family 2</fullName>
    </submittedName>
</protein>
<dbReference type="Proteomes" id="UP000199256">
    <property type="component" value="Unassembled WGS sequence"/>
</dbReference>
<dbReference type="Gene3D" id="3.90.550.10">
    <property type="entry name" value="Spore Coat Polysaccharide Biosynthesis Protein SpsA, Chain A"/>
    <property type="match status" value="1"/>
</dbReference>
<dbReference type="PANTHER" id="PTHR22916">
    <property type="entry name" value="GLYCOSYLTRANSFERASE"/>
    <property type="match status" value="1"/>
</dbReference>
<dbReference type="AlphaFoldDB" id="A0A1H7IDC2"/>
<proteinExistence type="predicted"/>
<sequence>MDNLAKPFFSVVIPTRNRPKLFALALRSVLEQSFREIEIIVVMDGSDPQHDPEYAVVLAEAPNACTHRQPHRPNGHGQSYSMNTGAYIAQGDYVAFLDDDDYWTDPQHLARAHTAIQASQQEVDAYYSDQRAYFADGSETARTVWIEDLASQVVTQGQAYGDAYRVSPEFLLSSKGFAHLNCSIIRRELYLQLSGMDENIRYECDRDFFLRTLDAAENFLYCPLFTSRHHIPEKGRRDNMSTLVSDYQKALYQIAVYEKNQLLSRRPAIRNACRVGLSYVYKNLAEQLARERRLDDALRYAQKALALDGGWKWRARTLLLWADHRFRRPRHSA</sequence>
<evidence type="ECO:0000313" key="3">
    <source>
        <dbReference type="Proteomes" id="UP000199256"/>
    </source>
</evidence>
<accession>A0A1H7IDC2</accession>
<gene>
    <name evidence="2" type="ORF">SAMN05444515_10394</name>
</gene>
<dbReference type="PANTHER" id="PTHR22916:SF3">
    <property type="entry name" value="UDP-GLCNAC:BETAGAL BETA-1,3-N-ACETYLGLUCOSAMINYLTRANSFERASE-LIKE PROTEIN 1"/>
    <property type="match status" value="1"/>
</dbReference>
<evidence type="ECO:0000259" key="1">
    <source>
        <dbReference type="Pfam" id="PF00535"/>
    </source>
</evidence>
<reference evidence="3" key="1">
    <citation type="submission" date="2016-10" db="EMBL/GenBank/DDBJ databases">
        <authorList>
            <person name="Varghese N."/>
            <person name="Submissions S."/>
        </authorList>
    </citation>
    <scope>NUCLEOTIDE SEQUENCE [LARGE SCALE GENOMIC DNA]</scope>
    <source>
        <strain evidence="3">DSM 241</strain>
    </source>
</reference>
<dbReference type="SUPFAM" id="SSF53448">
    <property type="entry name" value="Nucleotide-diphospho-sugar transferases"/>
    <property type="match status" value="1"/>
</dbReference>
<dbReference type="InterPro" id="IPR001173">
    <property type="entry name" value="Glyco_trans_2-like"/>
</dbReference>
<dbReference type="GO" id="GO:0016758">
    <property type="term" value="F:hexosyltransferase activity"/>
    <property type="evidence" value="ECO:0007669"/>
    <property type="project" value="UniProtKB-ARBA"/>
</dbReference>
<organism evidence="2 3">
    <name type="scientific">Ectothiorhodospira marina</name>
    <dbReference type="NCBI Taxonomy" id="1396821"/>
    <lineage>
        <taxon>Bacteria</taxon>
        <taxon>Pseudomonadati</taxon>
        <taxon>Pseudomonadota</taxon>
        <taxon>Gammaproteobacteria</taxon>
        <taxon>Chromatiales</taxon>
        <taxon>Ectothiorhodospiraceae</taxon>
        <taxon>Ectothiorhodospira</taxon>
    </lineage>
</organism>
<dbReference type="Pfam" id="PF00535">
    <property type="entry name" value="Glycos_transf_2"/>
    <property type="match status" value="1"/>
</dbReference>
<evidence type="ECO:0000313" key="2">
    <source>
        <dbReference type="EMBL" id="SEK59842.1"/>
    </source>
</evidence>